<keyword evidence="2" id="KW-1003">Cell membrane</keyword>
<feature type="transmembrane region" description="Helical" evidence="6">
    <location>
        <begin position="46"/>
        <end position="73"/>
    </location>
</feature>
<proteinExistence type="predicted"/>
<protein>
    <submittedName>
        <fullName evidence="8">Formate dehydrogenase accessory protein</fullName>
    </submittedName>
</protein>
<feature type="transmembrane region" description="Helical" evidence="6">
    <location>
        <begin position="14"/>
        <end position="34"/>
    </location>
</feature>
<dbReference type="SUPFAM" id="SSF81342">
    <property type="entry name" value="Transmembrane di-heme cytochromes"/>
    <property type="match status" value="1"/>
</dbReference>
<reference evidence="8 9" key="1">
    <citation type="submission" date="2018-06" db="EMBL/GenBank/DDBJ databases">
        <authorList>
            <consortium name="Pathogen Informatics"/>
            <person name="Doyle S."/>
        </authorList>
    </citation>
    <scope>NUCLEOTIDE SEQUENCE [LARGE SCALE GENOMIC DNA]</scope>
    <source>
        <strain evidence="8 9">NCTC8502</strain>
    </source>
</reference>
<evidence type="ECO:0000256" key="4">
    <source>
        <dbReference type="ARBA" id="ARBA00022989"/>
    </source>
</evidence>
<evidence type="ECO:0000256" key="3">
    <source>
        <dbReference type="ARBA" id="ARBA00022692"/>
    </source>
</evidence>
<gene>
    <name evidence="8" type="primary">fdoI</name>
    <name evidence="8" type="ORF">NCTC8502_01939</name>
</gene>
<dbReference type="InterPro" id="IPR016174">
    <property type="entry name" value="Di-haem_cyt_TM"/>
</dbReference>
<dbReference type="PANTHER" id="PTHR30074">
    <property type="entry name" value="FORMATE DEHYDROGENASE, NITRATE-INDUCIBLE, CYTOCHROME B556 FDN SUBUNIT"/>
    <property type="match status" value="1"/>
</dbReference>
<dbReference type="InterPro" id="IPR011577">
    <property type="entry name" value="Cyt_b561_bac/Ni-Hgenase"/>
</dbReference>
<evidence type="ECO:0000313" key="9">
    <source>
        <dbReference type="Proteomes" id="UP000249400"/>
    </source>
</evidence>
<feature type="domain" description="Cytochrome b561 bacterial/Ni-hydrogenase" evidence="7">
    <location>
        <begin position="6"/>
        <end position="73"/>
    </location>
</feature>
<dbReference type="Pfam" id="PF01292">
    <property type="entry name" value="Ni_hydr_CYTB"/>
    <property type="match status" value="1"/>
</dbReference>
<dbReference type="Proteomes" id="UP000249400">
    <property type="component" value="Chromosome 1"/>
</dbReference>
<evidence type="ECO:0000313" key="8">
    <source>
        <dbReference type="EMBL" id="SQH38219.1"/>
    </source>
</evidence>
<organism evidence="8 9">
    <name type="scientific">Haemophilus aegyptius</name>
    <dbReference type="NCBI Taxonomy" id="197575"/>
    <lineage>
        <taxon>Bacteria</taxon>
        <taxon>Pseudomonadati</taxon>
        <taxon>Pseudomonadota</taxon>
        <taxon>Gammaproteobacteria</taxon>
        <taxon>Pasteurellales</taxon>
        <taxon>Pasteurellaceae</taxon>
        <taxon>Haemophilus</taxon>
    </lineage>
</organism>
<evidence type="ECO:0000256" key="2">
    <source>
        <dbReference type="ARBA" id="ARBA00022475"/>
    </source>
</evidence>
<keyword evidence="9" id="KW-1185">Reference proteome</keyword>
<name>A0ABY1VW59_HAEAE</name>
<keyword evidence="3 6" id="KW-0812">Transmembrane</keyword>
<evidence type="ECO:0000256" key="5">
    <source>
        <dbReference type="ARBA" id="ARBA00023136"/>
    </source>
</evidence>
<sequence>MKALNGKGNLGQKMLFWTLNLAMVTLLVTGIIMWRQYFSHYFSIPVLRIAILLHSASAFMLFTGILVHIYGILG</sequence>
<dbReference type="Gene3D" id="1.20.950.20">
    <property type="entry name" value="Transmembrane di-heme cytochromes, Chain C"/>
    <property type="match status" value="1"/>
</dbReference>
<keyword evidence="5 6" id="KW-0472">Membrane</keyword>
<evidence type="ECO:0000259" key="7">
    <source>
        <dbReference type="Pfam" id="PF01292"/>
    </source>
</evidence>
<evidence type="ECO:0000256" key="1">
    <source>
        <dbReference type="ARBA" id="ARBA00004651"/>
    </source>
</evidence>
<comment type="subcellular location">
    <subcellularLocation>
        <location evidence="1">Cell membrane</location>
        <topology evidence="1">Multi-pass membrane protein</topology>
    </subcellularLocation>
</comment>
<dbReference type="InterPro" id="IPR051817">
    <property type="entry name" value="FDH_cytochrome_b556_subunit"/>
</dbReference>
<dbReference type="PANTHER" id="PTHR30074:SF5">
    <property type="entry name" value="FORMATE DEHYDROGENASE, NITRATE-INDUCIBLE, CYTOCHROME B556(FDN) SUBUNIT"/>
    <property type="match status" value="1"/>
</dbReference>
<keyword evidence="4 6" id="KW-1133">Transmembrane helix</keyword>
<accession>A0ABY1VW59</accession>
<dbReference type="EMBL" id="LS483429">
    <property type="protein sequence ID" value="SQH38219.1"/>
    <property type="molecule type" value="Genomic_DNA"/>
</dbReference>
<evidence type="ECO:0000256" key="6">
    <source>
        <dbReference type="SAM" id="Phobius"/>
    </source>
</evidence>